<comment type="caution">
    <text evidence="1">The sequence shown here is derived from an EMBL/GenBank/DDBJ whole genome shotgun (WGS) entry which is preliminary data.</text>
</comment>
<name>A0A6I3KK67_9HYPH</name>
<protein>
    <recommendedName>
        <fullName evidence="3">Carboxypeptidase regulatory-like domain-containing protein</fullName>
    </recommendedName>
</protein>
<dbReference type="RefSeq" id="WP_154737710.1">
    <property type="nucleotide sequence ID" value="NZ_WMBQ01000001.1"/>
</dbReference>
<dbReference type="Proteomes" id="UP000440694">
    <property type="component" value="Unassembled WGS sequence"/>
</dbReference>
<proteinExistence type="predicted"/>
<evidence type="ECO:0000313" key="1">
    <source>
        <dbReference type="EMBL" id="MTD93141.1"/>
    </source>
</evidence>
<keyword evidence="2" id="KW-1185">Reference proteome</keyword>
<organism evidence="1 2">
    <name type="scientific">Hyphomicrobium album</name>
    <dbReference type="NCBI Taxonomy" id="2665159"/>
    <lineage>
        <taxon>Bacteria</taxon>
        <taxon>Pseudomonadati</taxon>
        <taxon>Pseudomonadota</taxon>
        <taxon>Alphaproteobacteria</taxon>
        <taxon>Hyphomicrobiales</taxon>
        <taxon>Hyphomicrobiaceae</taxon>
        <taxon>Hyphomicrobium</taxon>
    </lineage>
</organism>
<accession>A0A6I3KK67</accession>
<gene>
    <name evidence="1" type="ORF">GIW81_02195</name>
</gene>
<dbReference type="AlphaFoldDB" id="A0A6I3KK67"/>
<dbReference type="EMBL" id="WMBQ01000001">
    <property type="protein sequence ID" value="MTD93141.1"/>
    <property type="molecule type" value="Genomic_DNA"/>
</dbReference>
<reference evidence="1 2" key="1">
    <citation type="submission" date="2019-11" db="EMBL/GenBank/DDBJ databases">
        <title>Identification of a novel strain.</title>
        <authorList>
            <person name="Xu Q."/>
            <person name="Wang G."/>
        </authorList>
    </citation>
    <scope>NUCLEOTIDE SEQUENCE [LARGE SCALE GENOMIC DNA]</scope>
    <source>
        <strain evidence="2">xq</strain>
    </source>
</reference>
<sequence length="124" mass="13089">MAVAAPPEASPRLQISVVDAEGRPIAGALIDVYLDNEFVGTITSSGSSLLEFADPGVTLRLEARIADLKEIREIDARDHAVSFVFTNPPRRLTATIPGGRCADGTTGQPCVVCRVGGRQVRICG</sequence>
<evidence type="ECO:0008006" key="3">
    <source>
        <dbReference type="Google" id="ProtNLM"/>
    </source>
</evidence>
<evidence type="ECO:0000313" key="2">
    <source>
        <dbReference type="Proteomes" id="UP000440694"/>
    </source>
</evidence>